<dbReference type="KEGG" id="ahm:TL08_00885"/>
<proteinExistence type="predicted"/>
<dbReference type="InterPro" id="IPR039448">
    <property type="entry name" value="Beta_helix"/>
</dbReference>
<feature type="domain" description="Right handed beta helix" evidence="1">
    <location>
        <begin position="331"/>
        <end position="459"/>
    </location>
</feature>
<dbReference type="PANTHER" id="PTHR36453:SF1">
    <property type="entry name" value="RIGHT HANDED BETA HELIX DOMAIN-CONTAINING PROTEIN"/>
    <property type="match status" value="1"/>
</dbReference>
<accession>A0AAC9MWF9</accession>
<dbReference type="AlphaFoldDB" id="A0AAC9MWF9"/>
<dbReference type="Gene3D" id="2.160.20.10">
    <property type="entry name" value="Single-stranded right-handed beta-helix, Pectin lyase-like"/>
    <property type="match status" value="2"/>
</dbReference>
<dbReference type="SMART" id="SM00710">
    <property type="entry name" value="PbH1"/>
    <property type="match status" value="6"/>
</dbReference>
<evidence type="ECO:0000313" key="2">
    <source>
        <dbReference type="EMBL" id="AOS61021.1"/>
    </source>
</evidence>
<reference evidence="3" key="1">
    <citation type="submission" date="2016-03" db="EMBL/GenBank/DDBJ databases">
        <title>Complete genome sequence of the type strain Actinoalloteichus hymeniacidonis DSM 45092.</title>
        <authorList>
            <person name="Schaffert L."/>
            <person name="Albersmeier A."/>
            <person name="Winkler A."/>
            <person name="Kalinowski J."/>
            <person name="Zotchev S."/>
            <person name="Ruckert C."/>
        </authorList>
    </citation>
    <scope>NUCLEOTIDE SEQUENCE [LARGE SCALE GENOMIC DNA]</scope>
    <source>
        <strain evidence="3">HPA177(T) (DSM 45092(T))</strain>
    </source>
</reference>
<sequence length="577" mass="62340">MTELFVCPTGDDSAPGSADRPFATLRRAQQAAREADGEVLVQLRAGTHLLTETLEFTERDSAAKGSRISYQAYGFGTDEQELVEVSGGRRITDWQVRDGIWSADVGELDFRQLSVDGKRVERAGIEAIPGSTRRTDTGYVTDSAEPLQWRAPGVELVFRGVYPWTEARCAVAEIVQDGENTEIRMAQPAFSWGTDLYRSAWEGEQMTGLPLPSRVENDPAFLTEPGTFALDRSRPGRHVLNYLPRAGEDPQRTRVVVPVLEKLIHATGTRDVSFRGLVFADATWLRPGGDLGFLHYHANGYHDGGALDTVVVIEDQAWVTVPTEAKTMPACLSFAETSGIRFDRCRFTRLGAAGLGVLGGADLTVRGCDFDTLAGSAISVDGGTHTVIEDNRVQRIGLDYSGSPGIALSNTVDCTVAHNEVSDVPHCGITAGPGRGTRILRNLTTDTMGVLADGGGIYLSGPQGDRADNGAVIAGNVIIDTRTPYNFGLYTDYGAAWVTVEGNVVQRADSTAVLLVSPPLEHVTYRGNFWDADPIGSQEIPDGVDYLDNRTVTDETEFEAATARIRARAGLLRDTAD</sequence>
<evidence type="ECO:0000259" key="1">
    <source>
        <dbReference type="Pfam" id="PF13229"/>
    </source>
</evidence>
<gene>
    <name evidence="2" type="ORF">TL08_00885</name>
</gene>
<dbReference type="InterPro" id="IPR011050">
    <property type="entry name" value="Pectin_lyase_fold/virulence"/>
</dbReference>
<dbReference type="EMBL" id="CP014859">
    <property type="protein sequence ID" value="AOS61021.1"/>
    <property type="molecule type" value="Genomic_DNA"/>
</dbReference>
<dbReference type="RefSeq" id="WP_069845834.1">
    <property type="nucleotide sequence ID" value="NZ_CP014859.1"/>
</dbReference>
<dbReference type="InterPro" id="IPR012334">
    <property type="entry name" value="Pectin_lyas_fold"/>
</dbReference>
<protein>
    <recommendedName>
        <fullName evidence="1">Right handed beta helix domain-containing protein</fullName>
    </recommendedName>
</protein>
<dbReference type="Proteomes" id="UP000095210">
    <property type="component" value="Chromosome"/>
</dbReference>
<evidence type="ECO:0000313" key="3">
    <source>
        <dbReference type="Proteomes" id="UP000095210"/>
    </source>
</evidence>
<name>A0AAC9MWF9_9PSEU</name>
<dbReference type="PANTHER" id="PTHR36453">
    <property type="entry name" value="SECRETED PROTEIN-RELATED"/>
    <property type="match status" value="1"/>
</dbReference>
<dbReference type="SUPFAM" id="SSF51126">
    <property type="entry name" value="Pectin lyase-like"/>
    <property type="match status" value="1"/>
</dbReference>
<dbReference type="Pfam" id="PF13229">
    <property type="entry name" value="Beta_helix"/>
    <property type="match status" value="1"/>
</dbReference>
<dbReference type="InterPro" id="IPR006626">
    <property type="entry name" value="PbH1"/>
</dbReference>
<organism evidence="2 3">
    <name type="scientific">Actinoalloteichus hymeniacidonis</name>
    <dbReference type="NCBI Taxonomy" id="340345"/>
    <lineage>
        <taxon>Bacteria</taxon>
        <taxon>Bacillati</taxon>
        <taxon>Actinomycetota</taxon>
        <taxon>Actinomycetes</taxon>
        <taxon>Pseudonocardiales</taxon>
        <taxon>Pseudonocardiaceae</taxon>
        <taxon>Actinoalloteichus</taxon>
    </lineage>
</organism>
<keyword evidence="3" id="KW-1185">Reference proteome</keyword>